<dbReference type="EMBL" id="CAJOBI010311834">
    <property type="protein sequence ID" value="CAF5171259.1"/>
    <property type="molecule type" value="Genomic_DNA"/>
</dbReference>
<dbReference type="Proteomes" id="UP000676336">
    <property type="component" value="Unassembled WGS sequence"/>
</dbReference>
<dbReference type="InterPro" id="IPR023696">
    <property type="entry name" value="Ureohydrolase_dom_sf"/>
</dbReference>
<reference evidence="1" key="1">
    <citation type="submission" date="2021-02" db="EMBL/GenBank/DDBJ databases">
        <authorList>
            <person name="Nowell W R."/>
        </authorList>
    </citation>
    <scope>NUCLEOTIDE SEQUENCE</scope>
</reference>
<dbReference type="GO" id="GO:0004407">
    <property type="term" value="F:histone deacetylase activity"/>
    <property type="evidence" value="ECO:0007669"/>
    <property type="project" value="InterPro"/>
</dbReference>
<evidence type="ECO:0000313" key="2">
    <source>
        <dbReference type="Proteomes" id="UP000676336"/>
    </source>
</evidence>
<evidence type="ECO:0000313" key="1">
    <source>
        <dbReference type="EMBL" id="CAF5171259.1"/>
    </source>
</evidence>
<organism evidence="1 2">
    <name type="scientific">Rotaria magnacalcarata</name>
    <dbReference type="NCBI Taxonomy" id="392030"/>
    <lineage>
        <taxon>Eukaryota</taxon>
        <taxon>Metazoa</taxon>
        <taxon>Spiralia</taxon>
        <taxon>Gnathifera</taxon>
        <taxon>Rotifera</taxon>
        <taxon>Eurotatoria</taxon>
        <taxon>Bdelloidea</taxon>
        <taxon>Philodinida</taxon>
        <taxon>Philodinidae</taxon>
        <taxon>Rotaria</taxon>
    </lineage>
</organism>
<name>A0A8S3GVL0_9BILA</name>
<comment type="caution">
    <text evidence="1">The sequence shown here is derived from an EMBL/GenBank/DDBJ whole genome shotgun (WGS) entry which is preliminary data.</text>
</comment>
<gene>
    <name evidence="1" type="ORF">SMN809_LOCUS65693</name>
</gene>
<accession>A0A8S3GVL0</accession>
<proteinExistence type="predicted"/>
<dbReference type="AlphaFoldDB" id="A0A8S3GVL0"/>
<dbReference type="SUPFAM" id="SSF52768">
    <property type="entry name" value="Arginase/deacetylase"/>
    <property type="match status" value="1"/>
</dbReference>
<sequence>MQRNTDFDVGNYYYGQGHPTKPHCIRMTHSLILNYGLYRKMKVYRPHKAIADEMTRFHSDEYVQFIQNIRPDNIIDYIK</sequence>
<dbReference type="PRINTS" id="PR01271">
    <property type="entry name" value="HISDACETLASE"/>
</dbReference>
<dbReference type="Gene3D" id="3.40.800.20">
    <property type="entry name" value="Histone deacetylase domain"/>
    <property type="match status" value="1"/>
</dbReference>
<protein>
    <recommendedName>
        <fullName evidence="3">Histone deacetylase</fullName>
    </recommendedName>
</protein>
<evidence type="ECO:0008006" key="3">
    <source>
        <dbReference type="Google" id="ProtNLM"/>
    </source>
</evidence>
<dbReference type="InterPro" id="IPR003084">
    <property type="entry name" value="HDAC_I/II"/>
</dbReference>
<dbReference type="InterPro" id="IPR037138">
    <property type="entry name" value="His_deacetylse_dom_sf"/>
</dbReference>